<keyword evidence="5 14" id="KW-0479">Metal-binding</keyword>
<dbReference type="InterPro" id="IPR045357">
    <property type="entry name" value="Aminopeptidase_N-like_N"/>
</dbReference>
<dbReference type="InterPro" id="IPR027268">
    <property type="entry name" value="Peptidase_M4/M1_CTD_sf"/>
</dbReference>
<evidence type="ECO:0000256" key="14">
    <source>
        <dbReference type="PIRSR" id="PIRSR634016-3"/>
    </source>
</evidence>
<evidence type="ECO:0000259" key="18">
    <source>
        <dbReference type="Pfam" id="PF11838"/>
    </source>
</evidence>
<feature type="binding site" evidence="14">
    <location>
        <position position="325"/>
    </location>
    <ligand>
        <name>Zn(2+)</name>
        <dbReference type="ChEBI" id="CHEBI:29105"/>
        <note>catalytic</note>
    </ligand>
</feature>
<comment type="subcellular location">
    <subcellularLocation>
        <location evidence="1">Membrane</location>
        <topology evidence="1">Single-pass type II membrane protein</topology>
    </subcellularLocation>
</comment>
<comment type="cofactor">
    <cofactor evidence="14 16">
        <name>Zn(2+)</name>
        <dbReference type="ChEBI" id="CHEBI:29105"/>
    </cofactor>
    <text evidence="14 16">Binds 1 zinc ion per subunit.</text>
</comment>
<feature type="binding site" evidence="14">
    <location>
        <position position="350"/>
    </location>
    <ligand>
        <name>Zn(2+)</name>
        <dbReference type="ChEBI" id="CHEBI:29105"/>
        <note>catalytic</note>
    </ligand>
</feature>
<keyword evidence="10 16" id="KW-0482">Metalloprotease</keyword>
<feature type="active site" description="Proton acceptor" evidence="13">
    <location>
        <position position="326"/>
    </location>
</feature>
<dbReference type="AlphaFoldDB" id="A0A8J7P8L3"/>
<evidence type="ECO:0000313" key="21">
    <source>
        <dbReference type="Proteomes" id="UP000736164"/>
    </source>
</evidence>
<evidence type="ECO:0000256" key="13">
    <source>
        <dbReference type="PIRSR" id="PIRSR634016-1"/>
    </source>
</evidence>
<dbReference type="GO" id="GO:0005615">
    <property type="term" value="C:extracellular space"/>
    <property type="evidence" value="ECO:0007669"/>
    <property type="project" value="TreeGrafter"/>
</dbReference>
<dbReference type="InterPro" id="IPR024571">
    <property type="entry name" value="ERAP1-like_C_dom"/>
</dbReference>
<name>A0A8J7P8L3_ATRSP</name>
<evidence type="ECO:0000313" key="20">
    <source>
        <dbReference type="EMBL" id="MBN3325510.1"/>
    </source>
</evidence>
<keyword evidence="8" id="KW-0735">Signal-anchor</keyword>
<dbReference type="Proteomes" id="UP000736164">
    <property type="component" value="Unassembled WGS sequence"/>
</dbReference>
<dbReference type="Gene3D" id="2.60.40.1910">
    <property type="match status" value="1"/>
</dbReference>
<dbReference type="CDD" id="cd09601">
    <property type="entry name" value="M1_APN-Q_like"/>
    <property type="match status" value="1"/>
</dbReference>
<dbReference type="Pfam" id="PF01433">
    <property type="entry name" value="Peptidase_M1"/>
    <property type="match status" value="1"/>
</dbReference>
<evidence type="ECO:0000256" key="9">
    <source>
        <dbReference type="ARBA" id="ARBA00022989"/>
    </source>
</evidence>
<dbReference type="InterPro" id="IPR034016">
    <property type="entry name" value="M1_APN-typ"/>
</dbReference>
<dbReference type="SUPFAM" id="SSF63737">
    <property type="entry name" value="Leukotriene A4 hydrolase N-terminal domain"/>
    <property type="match status" value="1"/>
</dbReference>
<dbReference type="InterPro" id="IPR042097">
    <property type="entry name" value="Aminopeptidase_N-like_N_sf"/>
</dbReference>
<protein>
    <recommendedName>
        <fullName evidence="16">Aminopeptidase</fullName>
        <ecNumber evidence="16">3.4.11.-</ecNumber>
    </recommendedName>
</protein>
<dbReference type="SUPFAM" id="SSF55486">
    <property type="entry name" value="Metalloproteases ('zincins'), catalytic domain"/>
    <property type="match status" value="1"/>
</dbReference>
<accession>A0A8J7P8L3</accession>
<feature type="non-terminal residue" evidence="20">
    <location>
        <position position="1"/>
    </location>
</feature>
<dbReference type="GO" id="GO:0070006">
    <property type="term" value="F:metalloaminopeptidase activity"/>
    <property type="evidence" value="ECO:0007669"/>
    <property type="project" value="TreeGrafter"/>
</dbReference>
<dbReference type="FunFam" id="1.25.50.20:FF:000003">
    <property type="entry name" value="Leucyl-cystinyl aminopeptidase"/>
    <property type="match status" value="1"/>
</dbReference>
<evidence type="ECO:0000256" key="3">
    <source>
        <dbReference type="ARBA" id="ARBA00022670"/>
    </source>
</evidence>
<dbReference type="GO" id="GO:0006508">
    <property type="term" value="P:proteolysis"/>
    <property type="evidence" value="ECO:0007669"/>
    <property type="project" value="UniProtKB-KW"/>
</dbReference>
<dbReference type="Gene3D" id="1.10.390.10">
    <property type="entry name" value="Neutral Protease Domain 2"/>
    <property type="match status" value="1"/>
</dbReference>
<evidence type="ECO:0000256" key="2">
    <source>
        <dbReference type="ARBA" id="ARBA00010136"/>
    </source>
</evidence>
<dbReference type="Pfam" id="PF11838">
    <property type="entry name" value="ERAP1_C"/>
    <property type="match status" value="1"/>
</dbReference>
<dbReference type="PANTHER" id="PTHR11533:SF156">
    <property type="entry name" value="ENDOPLASMIC RETICULUM AMINOPEPTIDASE 1"/>
    <property type="match status" value="1"/>
</dbReference>
<feature type="site" description="Transition state stabilizer" evidence="15">
    <location>
        <position position="413"/>
    </location>
</feature>
<feature type="domain" description="ERAP1-like C-terminal" evidence="18">
    <location>
        <begin position="602"/>
        <end position="923"/>
    </location>
</feature>
<feature type="domain" description="Aminopeptidase N-like N-terminal" evidence="19">
    <location>
        <begin position="30"/>
        <end position="218"/>
    </location>
</feature>
<evidence type="ECO:0000256" key="16">
    <source>
        <dbReference type="RuleBase" id="RU364040"/>
    </source>
</evidence>
<dbReference type="GO" id="GO:0008270">
    <property type="term" value="F:zinc ion binding"/>
    <property type="evidence" value="ECO:0007669"/>
    <property type="project" value="UniProtKB-UniRule"/>
</dbReference>
<organism evidence="20 21">
    <name type="scientific">Atractosteus spatula</name>
    <name type="common">Alligator gar</name>
    <name type="synonym">Lepisosteus spatula</name>
    <dbReference type="NCBI Taxonomy" id="7917"/>
    <lineage>
        <taxon>Eukaryota</taxon>
        <taxon>Metazoa</taxon>
        <taxon>Chordata</taxon>
        <taxon>Craniata</taxon>
        <taxon>Vertebrata</taxon>
        <taxon>Euteleostomi</taxon>
        <taxon>Actinopterygii</taxon>
        <taxon>Neopterygii</taxon>
        <taxon>Holostei</taxon>
        <taxon>Semionotiformes</taxon>
        <taxon>Lepisosteidae</taxon>
        <taxon>Atractosteus</taxon>
    </lineage>
</organism>
<dbReference type="EMBL" id="JAAWVO010075738">
    <property type="protein sequence ID" value="MBN3325510.1"/>
    <property type="molecule type" value="Genomic_DNA"/>
</dbReference>
<dbReference type="GO" id="GO:0042277">
    <property type="term" value="F:peptide binding"/>
    <property type="evidence" value="ECO:0007669"/>
    <property type="project" value="TreeGrafter"/>
</dbReference>
<evidence type="ECO:0000256" key="15">
    <source>
        <dbReference type="PIRSR" id="PIRSR634016-4"/>
    </source>
</evidence>
<keyword evidence="4" id="KW-0812">Transmembrane</keyword>
<evidence type="ECO:0000256" key="1">
    <source>
        <dbReference type="ARBA" id="ARBA00004606"/>
    </source>
</evidence>
<evidence type="ECO:0000256" key="5">
    <source>
        <dbReference type="ARBA" id="ARBA00022723"/>
    </source>
</evidence>
<keyword evidence="11" id="KW-0472">Membrane</keyword>
<evidence type="ECO:0000256" key="6">
    <source>
        <dbReference type="ARBA" id="ARBA00022801"/>
    </source>
</evidence>
<keyword evidence="3 16" id="KW-0645">Protease</keyword>
<dbReference type="Gene3D" id="1.25.50.20">
    <property type="match status" value="1"/>
</dbReference>
<dbReference type="InterPro" id="IPR014782">
    <property type="entry name" value="Peptidase_M1_dom"/>
</dbReference>
<dbReference type="Gene3D" id="2.60.40.1730">
    <property type="entry name" value="tricorn interacting facor f3 domain"/>
    <property type="match status" value="1"/>
</dbReference>
<evidence type="ECO:0000259" key="19">
    <source>
        <dbReference type="Pfam" id="PF17900"/>
    </source>
</evidence>
<evidence type="ECO:0000256" key="10">
    <source>
        <dbReference type="ARBA" id="ARBA00023049"/>
    </source>
</evidence>
<proteinExistence type="inferred from homology"/>
<dbReference type="GO" id="GO:0016020">
    <property type="term" value="C:membrane"/>
    <property type="evidence" value="ECO:0007669"/>
    <property type="project" value="UniProtKB-SubCell"/>
</dbReference>
<feature type="domain" description="Peptidase M1 membrane alanine aminopeptidase" evidence="17">
    <location>
        <begin position="253"/>
        <end position="460"/>
    </location>
</feature>
<keyword evidence="12" id="KW-0325">Glycoprotein</keyword>
<feature type="non-terminal residue" evidence="20">
    <location>
        <position position="972"/>
    </location>
</feature>
<keyword evidence="6 16" id="KW-0378">Hydrolase</keyword>
<dbReference type="PRINTS" id="PR00756">
    <property type="entry name" value="ALADIPTASE"/>
</dbReference>
<keyword evidence="9" id="KW-1133">Transmembrane helix</keyword>
<feature type="binding site" evidence="14">
    <location>
        <position position="329"/>
    </location>
    <ligand>
        <name>Zn(2+)</name>
        <dbReference type="ChEBI" id="CHEBI:29105"/>
        <note>catalytic</note>
    </ligand>
</feature>
<evidence type="ECO:0000256" key="12">
    <source>
        <dbReference type="ARBA" id="ARBA00023180"/>
    </source>
</evidence>
<keyword evidence="7 14" id="KW-0862">Zinc</keyword>
<comment type="caution">
    <text evidence="20">The sequence shown here is derived from an EMBL/GenBank/DDBJ whole genome shotgun (WGS) entry which is preliminary data.</text>
</comment>
<reference evidence="20" key="1">
    <citation type="journal article" date="2021" name="Cell">
        <title>Tracing the genetic footprints of vertebrate landing in non-teleost ray-finned fishes.</title>
        <authorList>
            <person name="Bi X."/>
            <person name="Wang K."/>
            <person name="Yang L."/>
            <person name="Pan H."/>
            <person name="Jiang H."/>
            <person name="Wei Q."/>
            <person name="Fang M."/>
            <person name="Yu H."/>
            <person name="Zhu C."/>
            <person name="Cai Y."/>
            <person name="He Y."/>
            <person name="Gan X."/>
            <person name="Zeng H."/>
            <person name="Yu D."/>
            <person name="Zhu Y."/>
            <person name="Jiang H."/>
            <person name="Qiu Q."/>
            <person name="Yang H."/>
            <person name="Zhang Y.E."/>
            <person name="Wang W."/>
            <person name="Zhu M."/>
            <person name="He S."/>
            <person name="Zhang G."/>
        </authorList>
    </citation>
    <scope>NUCLEOTIDE SEQUENCE</scope>
    <source>
        <strain evidence="20">Allg_001</strain>
    </source>
</reference>
<dbReference type="Pfam" id="PF17900">
    <property type="entry name" value="Peptidase_M1_N"/>
    <property type="match status" value="1"/>
</dbReference>
<sequence length="972" mass="111771">MSAAATAVSSSQEQGASFPWHEYRLPRTLVPEQYYIYIHPDLNTNTVTGQVHILMTALNSTSSVVLNGKNLAITEAFLKELTPHHGQESISVRVLESVPNEQLAFISEIPLAAGRKYQLSIAYNTTISTGFSGIYKASYWTDNTIPRILAATQFEPTSARKAFPCFDDPTMKAVFSIVVVRDYNNKAISNMPKVKTKPRADGLLEDHFLHSVRMSSYLVAFVISDFTSNSTKSKYGTKVSVYAPPNQIDQTSYALDVAVKILEFFEEYFQIRYPLPKIDLVAIPEFESGAMENWGLVTFRETSLLYDPMTSSERNRLWIMLVTAHELAHQAGWFGNLVTMQWWNDLWLNEGFGNYMQFIAADKLEPSWCVEDQLLTVNVYRALERDSFSSSHPISLPVKNSQQIRQMFDIVSYCKGASILRMIQSYLNETVFTAGIRAYLKQHSYSNAQQDDLWSALDSPLQGLGRYSHTRTSRLCPEQQSNAGKSSFQSALEHNRRVDVKALMDTWTKQKGYPVVSVQVSGQKVKLQQDIFTLYPQNGTGQLQTTLGFFIFLLNRNLFFTFALRFLWQIPFTFYSNTSSSATTYLMKKKEELISLPHEVAWIKANVNSTGFYRVSYDLPTLHALIRQLQERHTVFSRIDRASLIDDAFHLASQGSLQYSETFTLSLYLKREEEYLPIRMFVSHMGKIMSKLSFGRQRCVFHLIKIHLWGVLERQIRARSFDDCGSLPQQNLRALLLSLASGMPSLPVRQRAQNTFHSWMANDGKIPLPRTLRGLIFREGVRRGGHREWMFVLQKYLRSVSSSEKALFLAALSSTRDPKKKIWQLLNAALQNKAIKMQDFIILVSRMAGSLWSSELVWRFVRSHWEELVEKFSLGSSYLSHIVNSVISRFSSPEEYNEVHNFFVSQKKLGHLAFVKQSLEIIRLNMMWLKRNTDPIKAWLQKKYSHSYVAYRHCRNRTTYRYVWGGMIQIHY</sequence>
<evidence type="ECO:0000256" key="4">
    <source>
        <dbReference type="ARBA" id="ARBA00022692"/>
    </source>
</evidence>
<gene>
    <name evidence="20" type="primary">Erap1_1</name>
    <name evidence="20" type="ORF">GTO95_0007247</name>
</gene>
<evidence type="ECO:0000259" key="17">
    <source>
        <dbReference type="Pfam" id="PF01433"/>
    </source>
</evidence>
<dbReference type="FunFam" id="2.60.40.1730:FF:000001">
    <property type="entry name" value="Leucyl-cystinyl aminopeptidase"/>
    <property type="match status" value="1"/>
</dbReference>
<dbReference type="PANTHER" id="PTHR11533">
    <property type="entry name" value="PROTEASE M1 ZINC METALLOPROTEASE"/>
    <property type="match status" value="1"/>
</dbReference>
<keyword evidence="21" id="KW-1185">Reference proteome</keyword>
<evidence type="ECO:0000256" key="7">
    <source>
        <dbReference type="ARBA" id="ARBA00022833"/>
    </source>
</evidence>
<dbReference type="EC" id="3.4.11.-" evidence="16"/>
<keyword evidence="16 20" id="KW-0031">Aminopeptidase</keyword>
<evidence type="ECO:0000256" key="8">
    <source>
        <dbReference type="ARBA" id="ARBA00022968"/>
    </source>
</evidence>
<dbReference type="GO" id="GO:0043171">
    <property type="term" value="P:peptide catabolic process"/>
    <property type="evidence" value="ECO:0007669"/>
    <property type="project" value="TreeGrafter"/>
</dbReference>
<evidence type="ECO:0000256" key="11">
    <source>
        <dbReference type="ARBA" id="ARBA00023136"/>
    </source>
</evidence>
<comment type="similarity">
    <text evidence="2 16">Belongs to the peptidase M1 family.</text>
</comment>
<dbReference type="InterPro" id="IPR001930">
    <property type="entry name" value="Peptidase_M1"/>
</dbReference>
<dbReference type="GO" id="GO:0005737">
    <property type="term" value="C:cytoplasm"/>
    <property type="evidence" value="ECO:0007669"/>
    <property type="project" value="TreeGrafter"/>
</dbReference>
<dbReference type="InterPro" id="IPR050344">
    <property type="entry name" value="Peptidase_M1_aminopeptidases"/>
</dbReference>